<dbReference type="PANTHER" id="PTHR37984:SF5">
    <property type="entry name" value="PROTEIN NYNRIN-LIKE"/>
    <property type="match status" value="1"/>
</dbReference>
<evidence type="ECO:0008006" key="3">
    <source>
        <dbReference type="Google" id="ProtNLM"/>
    </source>
</evidence>
<dbReference type="GO" id="GO:0003676">
    <property type="term" value="F:nucleic acid binding"/>
    <property type="evidence" value="ECO:0007669"/>
    <property type="project" value="InterPro"/>
</dbReference>
<dbReference type="SUPFAM" id="SSF53098">
    <property type="entry name" value="Ribonuclease H-like"/>
    <property type="match status" value="1"/>
</dbReference>
<accession>A0A9Q3GYS8</accession>
<evidence type="ECO:0000313" key="2">
    <source>
        <dbReference type="Proteomes" id="UP000765509"/>
    </source>
</evidence>
<comment type="caution">
    <text evidence="1">The sequence shown here is derived from an EMBL/GenBank/DDBJ whole genome shotgun (WGS) entry which is preliminary data.</text>
</comment>
<dbReference type="EMBL" id="AVOT02007218">
    <property type="protein sequence ID" value="MBW0483415.1"/>
    <property type="molecule type" value="Genomic_DNA"/>
</dbReference>
<dbReference type="AlphaFoldDB" id="A0A9Q3GYS8"/>
<sequence>MENSFFFNWKTALPPVGDRIFHACLVLVERWRKTLMFLICHKDETAMDTAMMILNRSISHTGIFQNIISGRDAKLYSDLSTNLHKLFCTNVLRSTAFHPQTDGLAERMVQNLEDMIRTFCAYGIEIKYSDGFTHD</sequence>
<dbReference type="InterPro" id="IPR036397">
    <property type="entry name" value="RNaseH_sf"/>
</dbReference>
<evidence type="ECO:0000313" key="1">
    <source>
        <dbReference type="EMBL" id="MBW0483415.1"/>
    </source>
</evidence>
<reference evidence="1" key="1">
    <citation type="submission" date="2021-03" db="EMBL/GenBank/DDBJ databases">
        <title>Draft genome sequence of rust myrtle Austropuccinia psidii MF-1, a brazilian biotype.</title>
        <authorList>
            <person name="Quecine M.C."/>
            <person name="Pachon D.M.R."/>
            <person name="Bonatelli M.L."/>
            <person name="Correr F.H."/>
            <person name="Franceschini L.M."/>
            <person name="Leite T.F."/>
            <person name="Margarido G.R.A."/>
            <person name="Almeida C.A."/>
            <person name="Ferrarezi J.A."/>
            <person name="Labate C.A."/>
        </authorList>
    </citation>
    <scope>NUCLEOTIDE SEQUENCE</scope>
    <source>
        <strain evidence="1">MF-1</strain>
    </source>
</reference>
<keyword evidence="2" id="KW-1185">Reference proteome</keyword>
<dbReference type="OrthoDB" id="2273864at2759"/>
<dbReference type="Proteomes" id="UP000765509">
    <property type="component" value="Unassembled WGS sequence"/>
</dbReference>
<dbReference type="PANTHER" id="PTHR37984">
    <property type="entry name" value="PROTEIN CBG26694"/>
    <property type="match status" value="1"/>
</dbReference>
<dbReference type="InterPro" id="IPR050951">
    <property type="entry name" value="Retrovirus_Pol_polyprotein"/>
</dbReference>
<gene>
    <name evidence="1" type="ORF">O181_023130</name>
</gene>
<proteinExistence type="predicted"/>
<dbReference type="Gene3D" id="3.30.420.10">
    <property type="entry name" value="Ribonuclease H-like superfamily/Ribonuclease H"/>
    <property type="match status" value="1"/>
</dbReference>
<name>A0A9Q3GYS8_9BASI</name>
<dbReference type="InterPro" id="IPR012337">
    <property type="entry name" value="RNaseH-like_sf"/>
</dbReference>
<protein>
    <recommendedName>
        <fullName evidence="3">Integrase catalytic domain-containing protein</fullName>
    </recommendedName>
</protein>
<organism evidence="1 2">
    <name type="scientific">Austropuccinia psidii MF-1</name>
    <dbReference type="NCBI Taxonomy" id="1389203"/>
    <lineage>
        <taxon>Eukaryota</taxon>
        <taxon>Fungi</taxon>
        <taxon>Dikarya</taxon>
        <taxon>Basidiomycota</taxon>
        <taxon>Pucciniomycotina</taxon>
        <taxon>Pucciniomycetes</taxon>
        <taxon>Pucciniales</taxon>
        <taxon>Sphaerophragmiaceae</taxon>
        <taxon>Austropuccinia</taxon>
    </lineage>
</organism>